<feature type="transmembrane region" description="Helical" evidence="1">
    <location>
        <begin position="83"/>
        <end position="102"/>
    </location>
</feature>
<reference evidence="3 4" key="1">
    <citation type="journal article" date="2013" name="Int. J. Syst. Evol. Microbiol.">
        <title>Hoeflea suaedae sp. nov., an endophytic bacterium isolated from the root of the halophyte Suaeda maritima.</title>
        <authorList>
            <person name="Chung E.J."/>
            <person name="Park J.A."/>
            <person name="Pramanik P."/>
            <person name="Bibi F."/>
            <person name="Jeon C.O."/>
            <person name="Chung Y.R."/>
        </authorList>
    </citation>
    <scope>NUCLEOTIDE SEQUENCE [LARGE SCALE GENOMIC DNA]</scope>
    <source>
        <strain evidence="3 4">YC6898</strain>
    </source>
</reference>
<gene>
    <name evidence="3" type="ORF">E2A64_07375</name>
</gene>
<proteinExistence type="predicted"/>
<sequence>MCLGALLLVMNDTSAKWLVDRYDPFQITFVRSVITVPMIVTLILMKDGFQGLSTKRFAPHAFRGLLVLAATFCFFNALKVLSLADATALFFAAPIFITALSVPLLGDKVGARRWSAVLVGFVGVMIIVRPSAETFQPASLFAVATAFVYAFIMISSRWLHSADTMRTVVFYLSAVPAVYSSFVLFGEWPEITGTDFAVFVAMAIFWSFGVAVVSEAFRTAPAAVVAPFDYTALIWASIVGWLVWGTIPDMTTYLGAVIIAASGIYILLRQEKLKS</sequence>
<dbReference type="Pfam" id="PF00892">
    <property type="entry name" value="EamA"/>
    <property type="match status" value="2"/>
</dbReference>
<accession>A0A4V3A7N7</accession>
<feature type="transmembrane region" description="Helical" evidence="1">
    <location>
        <begin position="138"/>
        <end position="156"/>
    </location>
</feature>
<feature type="transmembrane region" description="Helical" evidence="1">
    <location>
        <begin position="114"/>
        <end position="132"/>
    </location>
</feature>
<keyword evidence="1" id="KW-0472">Membrane</keyword>
<feature type="domain" description="EamA" evidence="2">
    <location>
        <begin position="2"/>
        <end position="128"/>
    </location>
</feature>
<dbReference type="Gene3D" id="1.10.3730.20">
    <property type="match status" value="1"/>
</dbReference>
<dbReference type="AlphaFoldDB" id="A0A4V3A7N7"/>
<dbReference type="InterPro" id="IPR037185">
    <property type="entry name" value="EmrE-like"/>
</dbReference>
<protein>
    <submittedName>
        <fullName evidence="3">DMT family transporter</fullName>
    </submittedName>
</protein>
<dbReference type="InterPro" id="IPR000620">
    <property type="entry name" value="EamA_dom"/>
</dbReference>
<feature type="domain" description="EamA" evidence="2">
    <location>
        <begin position="138"/>
        <end position="266"/>
    </location>
</feature>
<evidence type="ECO:0000256" key="1">
    <source>
        <dbReference type="SAM" id="Phobius"/>
    </source>
</evidence>
<dbReference type="Proteomes" id="UP000295131">
    <property type="component" value="Unassembled WGS sequence"/>
</dbReference>
<evidence type="ECO:0000313" key="4">
    <source>
        <dbReference type="Proteomes" id="UP000295131"/>
    </source>
</evidence>
<feature type="transmembrane region" description="Helical" evidence="1">
    <location>
        <begin position="250"/>
        <end position="268"/>
    </location>
</feature>
<comment type="caution">
    <text evidence="3">The sequence shown here is derived from an EMBL/GenBank/DDBJ whole genome shotgun (WGS) entry which is preliminary data.</text>
</comment>
<organism evidence="3 4">
    <name type="scientific">Pseudohoeflea suaedae</name>
    <dbReference type="NCBI Taxonomy" id="877384"/>
    <lineage>
        <taxon>Bacteria</taxon>
        <taxon>Pseudomonadati</taxon>
        <taxon>Pseudomonadota</taxon>
        <taxon>Alphaproteobacteria</taxon>
        <taxon>Hyphomicrobiales</taxon>
        <taxon>Rhizobiaceae</taxon>
        <taxon>Pseudohoeflea</taxon>
    </lineage>
</organism>
<dbReference type="PANTHER" id="PTHR22911:SF103">
    <property type="entry name" value="BLR2811 PROTEIN"/>
    <property type="match status" value="1"/>
</dbReference>
<keyword evidence="4" id="KW-1185">Reference proteome</keyword>
<keyword evidence="1" id="KW-0812">Transmembrane</keyword>
<feature type="transmembrane region" description="Helical" evidence="1">
    <location>
        <begin position="224"/>
        <end position="244"/>
    </location>
</feature>
<name>A0A4V3A7N7_9HYPH</name>
<feature type="transmembrane region" description="Helical" evidence="1">
    <location>
        <begin position="168"/>
        <end position="185"/>
    </location>
</feature>
<evidence type="ECO:0000313" key="3">
    <source>
        <dbReference type="EMBL" id="TDH39465.1"/>
    </source>
</evidence>
<dbReference type="OrthoDB" id="7818056at2"/>
<keyword evidence="1" id="KW-1133">Transmembrane helix</keyword>
<evidence type="ECO:0000259" key="2">
    <source>
        <dbReference type="Pfam" id="PF00892"/>
    </source>
</evidence>
<feature type="transmembrane region" description="Helical" evidence="1">
    <location>
        <begin position="57"/>
        <end position="77"/>
    </location>
</feature>
<dbReference type="GO" id="GO:0016020">
    <property type="term" value="C:membrane"/>
    <property type="evidence" value="ECO:0007669"/>
    <property type="project" value="InterPro"/>
</dbReference>
<feature type="transmembrane region" description="Helical" evidence="1">
    <location>
        <begin position="25"/>
        <end position="45"/>
    </location>
</feature>
<feature type="transmembrane region" description="Helical" evidence="1">
    <location>
        <begin position="197"/>
        <end position="217"/>
    </location>
</feature>
<dbReference type="EMBL" id="SMSI01000001">
    <property type="protein sequence ID" value="TDH39465.1"/>
    <property type="molecule type" value="Genomic_DNA"/>
</dbReference>
<dbReference type="PANTHER" id="PTHR22911">
    <property type="entry name" value="ACYL-MALONYL CONDENSING ENZYME-RELATED"/>
    <property type="match status" value="1"/>
</dbReference>
<dbReference type="SUPFAM" id="SSF103481">
    <property type="entry name" value="Multidrug resistance efflux transporter EmrE"/>
    <property type="match status" value="2"/>
</dbReference>